<accession>A0A6P1ZHA8</accession>
<dbReference type="OrthoDB" id="5409427at2"/>
<dbReference type="EMBL" id="QMIF01000005">
    <property type="protein sequence ID" value="TVM34248.1"/>
    <property type="molecule type" value="Genomic_DNA"/>
</dbReference>
<feature type="domain" description="Damage-control phosphatase ARMT1-like metal-binding" evidence="1">
    <location>
        <begin position="126"/>
        <end position="379"/>
    </location>
</feature>
<name>A0A6P1ZHA8_9BACT</name>
<dbReference type="Gene3D" id="3.40.50.10880">
    <property type="entry name" value="Uncharacterised protein PF01937, DUF89, domain 3"/>
    <property type="match status" value="1"/>
</dbReference>
<dbReference type="EMBL" id="CP039543">
    <property type="protein sequence ID" value="QJT10517.1"/>
    <property type="molecule type" value="Genomic_DNA"/>
</dbReference>
<dbReference type="AlphaFoldDB" id="A0A6P1ZHA8"/>
<evidence type="ECO:0000259" key="1">
    <source>
        <dbReference type="Pfam" id="PF01937"/>
    </source>
</evidence>
<protein>
    <submittedName>
        <fullName evidence="2">DUF89 family protein</fullName>
    </submittedName>
</protein>
<organism evidence="3 4">
    <name type="scientific">Oceanidesulfovibrio marinus</name>
    <dbReference type="NCBI Taxonomy" id="370038"/>
    <lineage>
        <taxon>Bacteria</taxon>
        <taxon>Pseudomonadati</taxon>
        <taxon>Thermodesulfobacteriota</taxon>
        <taxon>Desulfovibrionia</taxon>
        <taxon>Desulfovibrionales</taxon>
        <taxon>Desulfovibrionaceae</taxon>
        <taxon>Oceanidesulfovibrio</taxon>
    </lineage>
</organism>
<dbReference type="InterPro" id="IPR002791">
    <property type="entry name" value="ARMT1-like_metal-bd"/>
</dbReference>
<dbReference type="RefSeq" id="WP_144305248.1">
    <property type="nucleotide sequence ID" value="NZ_CP039543.1"/>
</dbReference>
<proteinExistence type="predicted"/>
<reference evidence="3 4" key="1">
    <citation type="submission" date="2018-06" db="EMBL/GenBank/DDBJ databases">
        <title>Complete genome of Desulfovibrio marinus P48SEP.</title>
        <authorList>
            <person name="Crispim J.S."/>
            <person name="Vidigal P.M.P."/>
            <person name="Silva L.C.F."/>
            <person name="Araujo L.C."/>
            <person name="Laguardia C.N."/>
            <person name="Dias R.S."/>
            <person name="Sousa M.P."/>
            <person name="Paula S.O."/>
            <person name="Silva C."/>
        </authorList>
    </citation>
    <scope>NUCLEOTIDE SEQUENCE [LARGE SCALE GENOMIC DNA]</scope>
    <source>
        <strain evidence="3 4">P48SEP</strain>
    </source>
</reference>
<dbReference type="Proteomes" id="UP000434052">
    <property type="component" value="Unassembled WGS sequence"/>
</dbReference>
<evidence type="ECO:0000313" key="4">
    <source>
        <dbReference type="Proteomes" id="UP000434052"/>
    </source>
</evidence>
<reference evidence="2 5" key="2">
    <citation type="submission" date="2019-04" db="EMBL/GenBank/DDBJ databases">
        <title>Isolation and culture of sulfate reducing bacteria from the cold seep of the South China Sea.</title>
        <authorList>
            <person name="Sun C."/>
            <person name="Liu R."/>
        </authorList>
    </citation>
    <scope>NUCLEOTIDE SEQUENCE [LARGE SCALE GENOMIC DNA]</scope>
    <source>
        <strain evidence="2 5">CS1</strain>
    </source>
</reference>
<evidence type="ECO:0000313" key="3">
    <source>
        <dbReference type="EMBL" id="TVM34248.1"/>
    </source>
</evidence>
<dbReference type="Pfam" id="PF01937">
    <property type="entry name" value="ARMT1-like_dom"/>
    <property type="match status" value="1"/>
</dbReference>
<evidence type="ECO:0000313" key="5">
    <source>
        <dbReference type="Proteomes" id="UP000503251"/>
    </source>
</evidence>
<sequence length="585" mass="67849">MPSEFPEVSSVSELRYGRDPYLDAWLLHFLYENNLDYLLTPLYNATPEQLRFMVVLEEDQVYVPCSDELFGELVTHRKSQYLTRGYLTAWRVFAALIHEHIKDDYARRRIVTFARHHFRQAVEQHILIPSRLTKRLSGIFLTQSGIDDPYRERKKSYNERVAQFMGTPALDQALHYCPESSLACKRIGDLRWELDRLEMLRLFALSSWADLWHEGPLPDAEALQKGLDQACGDAGNQESLSRALGPREEAKKILYIPNSSGGILFDVLVIKALLRQGHQVMLALKNGFYFQTPTLWDIECDPRLAEALEPARIMPENSVSKNDLLRALREHRFVVITDGTRERLNLYRVSVTFSRAWKEADLIIGKGDPQVRRLIHTGHKFTRDILCFQREEDGSFRLHFKPKAKGIHKFTESDLNDMADEIIHTMREAKLAGKQVMFYSAIIGSIPGQTKTAIEVVQTFVDYLRFRLEGAFIINPAEHFVQGMDGDDLMYMWERVQRSGLIDVWRFQSVADVEKSFELMDRRVPPVWTGKDATFSTGCTKEMKIALEMQRRHPEMQIIGPNPERFFRRREYGVGKYFDAGIQYL</sequence>
<dbReference type="SUPFAM" id="SSF111321">
    <property type="entry name" value="AF1104-like"/>
    <property type="match status" value="1"/>
</dbReference>
<gene>
    <name evidence="3" type="ORF">DQK91_10205</name>
    <name evidence="2" type="ORF">E8L03_17030</name>
</gene>
<evidence type="ECO:0000313" key="2">
    <source>
        <dbReference type="EMBL" id="QJT10517.1"/>
    </source>
</evidence>
<dbReference type="InterPro" id="IPR036075">
    <property type="entry name" value="ARMT-1-like_metal-bd_sf"/>
</dbReference>
<keyword evidence="5" id="KW-1185">Reference proteome</keyword>
<dbReference type="Proteomes" id="UP000503251">
    <property type="component" value="Chromosome"/>
</dbReference>